<dbReference type="InterPro" id="IPR002508">
    <property type="entry name" value="MurNAc-LAA_cat"/>
</dbReference>
<sequence>MSRFSRRDVLKCAAAAPILLAAMVTVPPASAAGIAGMSVFLDPGHNAVADASINQQVPNGRGGTKPCNTSGTAAGDGYPEHAFTWDVTNLVAAQLQNLGVTTALSRPDDGSVGPCIDERAARANAMHPDAIVSIHADGGPASGHGFHVNYSSPPLNDAQSGGAMQLANAMRSALISAGFQPSNYIGSDGLYGRADLAGLNLAQYPAVLVELGNMKNAEDAAQIESADGRAKYASAVTQGIVAYLQAKAG</sequence>
<dbReference type="InterPro" id="IPR006311">
    <property type="entry name" value="TAT_signal"/>
</dbReference>
<dbReference type="AlphaFoldDB" id="A0A0Q2RXF4"/>
<reference evidence="4 5" key="1">
    <citation type="submission" date="2015-10" db="EMBL/GenBank/DDBJ databases">
        <title>Mycobacterium gordonae draft genome assembly.</title>
        <authorList>
            <person name="Ustinova V."/>
            <person name="Smirnova T."/>
            <person name="Blagodatskikh K."/>
            <person name="Varlamov D."/>
            <person name="Larionova E."/>
            <person name="Chernousova L."/>
        </authorList>
    </citation>
    <scope>NUCLEOTIDE SEQUENCE [LARGE SCALE GENOMIC DNA]</scope>
    <source>
        <strain evidence="4 5">CTRI 14-8773</strain>
    </source>
</reference>
<feature type="chain" id="PRO_5006196485" evidence="2">
    <location>
        <begin position="32"/>
        <end position="249"/>
    </location>
</feature>
<dbReference type="PANTHER" id="PTHR30404:SF0">
    <property type="entry name" value="N-ACETYLMURAMOYL-L-ALANINE AMIDASE AMIC"/>
    <property type="match status" value="1"/>
</dbReference>
<dbReference type="SUPFAM" id="SSF53187">
    <property type="entry name" value="Zn-dependent exopeptidases"/>
    <property type="match status" value="1"/>
</dbReference>
<feature type="signal peptide" evidence="2">
    <location>
        <begin position="1"/>
        <end position="31"/>
    </location>
</feature>
<dbReference type="PANTHER" id="PTHR30404">
    <property type="entry name" value="N-ACETYLMURAMOYL-L-ALANINE AMIDASE"/>
    <property type="match status" value="1"/>
</dbReference>
<name>A0A0Q2RXF4_MYCGO</name>
<dbReference type="PROSITE" id="PS51318">
    <property type="entry name" value="TAT"/>
    <property type="match status" value="1"/>
</dbReference>
<dbReference type="NCBIfam" id="NF038140">
    <property type="entry name" value="amidase_Rv3717"/>
    <property type="match status" value="1"/>
</dbReference>
<dbReference type="GO" id="GO:0030288">
    <property type="term" value="C:outer membrane-bounded periplasmic space"/>
    <property type="evidence" value="ECO:0007669"/>
    <property type="project" value="TreeGrafter"/>
</dbReference>
<evidence type="ECO:0000259" key="3">
    <source>
        <dbReference type="SMART" id="SM00646"/>
    </source>
</evidence>
<keyword evidence="1" id="KW-0378">Hydrolase</keyword>
<proteinExistence type="predicted"/>
<evidence type="ECO:0000256" key="2">
    <source>
        <dbReference type="SAM" id="SignalP"/>
    </source>
</evidence>
<dbReference type="SMART" id="SM00646">
    <property type="entry name" value="Ami_3"/>
    <property type="match status" value="1"/>
</dbReference>
<evidence type="ECO:0000313" key="4">
    <source>
        <dbReference type="EMBL" id="KQH79883.1"/>
    </source>
</evidence>
<comment type="caution">
    <text evidence="4">The sequence shown here is derived from an EMBL/GenBank/DDBJ whole genome shotgun (WGS) entry which is preliminary data.</text>
</comment>
<dbReference type="EMBL" id="LKTM01000057">
    <property type="protein sequence ID" value="KQH79883.1"/>
    <property type="molecule type" value="Genomic_DNA"/>
</dbReference>
<dbReference type="GO" id="GO:0008745">
    <property type="term" value="F:N-acetylmuramoyl-L-alanine amidase activity"/>
    <property type="evidence" value="ECO:0007669"/>
    <property type="project" value="InterPro"/>
</dbReference>
<organism evidence="4 5">
    <name type="scientific">Mycobacterium gordonae</name>
    <dbReference type="NCBI Taxonomy" id="1778"/>
    <lineage>
        <taxon>Bacteria</taxon>
        <taxon>Bacillati</taxon>
        <taxon>Actinomycetota</taxon>
        <taxon>Actinomycetes</taxon>
        <taxon>Mycobacteriales</taxon>
        <taxon>Mycobacteriaceae</taxon>
        <taxon>Mycobacterium</taxon>
    </lineage>
</organism>
<dbReference type="InterPro" id="IPR050695">
    <property type="entry name" value="N-acetylmuramoyl_amidase_3"/>
</dbReference>
<evidence type="ECO:0000313" key="5">
    <source>
        <dbReference type="Proteomes" id="UP000051677"/>
    </source>
</evidence>
<evidence type="ECO:0000256" key="1">
    <source>
        <dbReference type="ARBA" id="ARBA00022801"/>
    </source>
</evidence>
<dbReference type="GO" id="GO:0009253">
    <property type="term" value="P:peptidoglycan catabolic process"/>
    <property type="evidence" value="ECO:0007669"/>
    <property type="project" value="InterPro"/>
</dbReference>
<dbReference type="Gene3D" id="3.40.630.40">
    <property type="entry name" value="Zn-dependent exopeptidases"/>
    <property type="match status" value="1"/>
</dbReference>
<dbReference type="CDD" id="cd02696">
    <property type="entry name" value="MurNAc-LAA"/>
    <property type="match status" value="1"/>
</dbReference>
<gene>
    <name evidence="4" type="ORF">AO501_22185</name>
</gene>
<dbReference type="STRING" id="1778.A9W97_16510"/>
<accession>A0A0Q2RXF4</accession>
<feature type="domain" description="MurNAc-LAA" evidence="3">
    <location>
        <begin position="120"/>
        <end position="241"/>
    </location>
</feature>
<dbReference type="Proteomes" id="UP000051677">
    <property type="component" value="Unassembled WGS sequence"/>
</dbReference>
<keyword evidence="2" id="KW-0732">Signal</keyword>
<dbReference type="Pfam" id="PF01520">
    <property type="entry name" value="Amidase_3"/>
    <property type="match status" value="1"/>
</dbReference>
<protein>
    <submittedName>
        <fullName evidence="4">N-acetylmuramoyl-L-alanine amidase</fullName>
    </submittedName>
</protein>